<organism evidence="1 2">
    <name type="scientific">Alterisphingorhabdus coralli</name>
    <dbReference type="NCBI Taxonomy" id="3071408"/>
    <lineage>
        <taxon>Bacteria</taxon>
        <taxon>Pseudomonadati</taxon>
        <taxon>Pseudomonadota</taxon>
        <taxon>Alphaproteobacteria</taxon>
        <taxon>Sphingomonadales</taxon>
        <taxon>Sphingomonadaceae</taxon>
        <taxon>Alterisphingorhabdus (ex Yan et al. 2024)</taxon>
    </lineage>
</organism>
<reference evidence="1 2" key="1">
    <citation type="submission" date="2023-10" db="EMBL/GenBank/DDBJ databases">
        <title>Complete genome sequence of a Sphingomonadaceae bacterium.</title>
        <authorList>
            <person name="Yan C."/>
        </authorList>
    </citation>
    <scope>NUCLEOTIDE SEQUENCE [LARGE SCALE GENOMIC DNA]</scope>
    <source>
        <strain evidence="1 2">SCSIO 66989</strain>
    </source>
</reference>
<accession>A0AA97F7B2</accession>
<dbReference type="AlphaFoldDB" id="A0AA97F7B2"/>
<keyword evidence="2" id="KW-1185">Reference proteome</keyword>
<dbReference type="KEGG" id="acoa:RB602_00855"/>
<sequence length="118" mass="13585">MPAKDVAQFRQQNGFEPDDEKSSVWMATLGPYALPLPNFRWRRDILEQHDRNHLISGYDTSAKGELLVAAWEIGSGCYPDIRARMLCGFLMILGLLRYPVSTWRAFRLGARHLRQTYG</sequence>
<gene>
    <name evidence="1" type="ORF">RB602_00855</name>
</gene>
<protein>
    <submittedName>
        <fullName evidence="1">Uncharacterized protein</fullName>
    </submittedName>
</protein>
<dbReference type="Proteomes" id="UP001302429">
    <property type="component" value="Chromosome"/>
</dbReference>
<proteinExistence type="predicted"/>
<evidence type="ECO:0000313" key="2">
    <source>
        <dbReference type="Proteomes" id="UP001302429"/>
    </source>
</evidence>
<evidence type="ECO:0000313" key="1">
    <source>
        <dbReference type="EMBL" id="WOE75298.1"/>
    </source>
</evidence>
<name>A0AA97F7B2_9SPHN</name>
<dbReference type="EMBL" id="CP136594">
    <property type="protein sequence ID" value="WOE75298.1"/>
    <property type="molecule type" value="Genomic_DNA"/>
</dbReference>
<dbReference type="RefSeq" id="WP_317082083.1">
    <property type="nucleotide sequence ID" value="NZ_CP136594.1"/>
</dbReference>